<feature type="compositionally biased region" description="Low complexity" evidence="2">
    <location>
        <begin position="236"/>
        <end position="255"/>
    </location>
</feature>
<comment type="caution">
    <text evidence="3">The sequence shown here is derived from an EMBL/GenBank/DDBJ whole genome shotgun (WGS) entry which is preliminary data.</text>
</comment>
<dbReference type="AlphaFoldDB" id="A0AAE1AY31"/>
<evidence type="ECO:0000256" key="2">
    <source>
        <dbReference type="SAM" id="MobiDB-lite"/>
    </source>
</evidence>
<feature type="coiled-coil region" evidence="1">
    <location>
        <begin position="82"/>
        <end position="109"/>
    </location>
</feature>
<feature type="region of interest" description="Disordered" evidence="2">
    <location>
        <begin position="194"/>
        <end position="274"/>
    </location>
</feature>
<dbReference type="GO" id="GO:1901673">
    <property type="term" value="P:regulation of mitotic spindle assembly"/>
    <property type="evidence" value="ECO:0007669"/>
    <property type="project" value="TreeGrafter"/>
</dbReference>
<dbReference type="GO" id="GO:0008017">
    <property type="term" value="F:microtubule binding"/>
    <property type="evidence" value="ECO:0007669"/>
    <property type="project" value="TreeGrafter"/>
</dbReference>
<keyword evidence="1" id="KW-0175">Coiled coil</keyword>
<dbReference type="PANTHER" id="PTHR31022">
    <property type="entry name" value="CENTRIOLE, CILIA AND SPINDLE-ASSOCIATED PROTEIN"/>
    <property type="match status" value="1"/>
</dbReference>
<gene>
    <name evidence="3" type="ORF">RRG08_018146</name>
</gene>
<dbReference type="GO" id="GO:0005819">
    <property type="term" value="C:spindle"/>
    <property type="evidence" value="ECO:0007669"/>
    <property type="project" value="TreeGrafter"/>
</dbReference>
<proteinExistence type="predicted"/>
<dbReference type="Proteomes" id="UP001283361">
    <property type="component" value="Unassembled WGS sequence"/>
</dbReference>
<accession>A0AAE1AY31</accession>
<protein>
    <submittedName>
        <fullName evidence="3">Uncharacterized protein</fullName>
    </submittedName>
</protein>
<name>A0AAE1AY31_9GAST</name>
<dbReference type="GO" id="GO:0005814">
    <property type="term" value="C:centriole"/>
    <property type="evidence" value="ECO:0007669"/>
    <property type="project" value="TreeGrafter"/>
</dbReference>
<evidence type="ECO:0000256" key="1">
    <source>
        <dbReference type="SAM" id="Coils"/>
    </source>
</evidence>
<dbReference type="PANTHER" id="PTHR31022:SF4">
    <property type="entry name" value="CENTRIOLE, CILIA AND SPINDLE-ASSOCIATED PROTEIN"/>
    <property type="match status" value="1"/>
</dbReference>
<dbReference type="InterPro" id="IPR029774">
    <property type="entry name" value="CSAP"/>
</dbReference>
<reference evidence="3" key="1">
    <citation type="journal article" date="2023" name="G3 (Bethesda)">
        <title>A reference genome for the long-term kleptoplast-retaining sea slug Elysia crispata morphotype clarki.</title>
        <authorList>
            <person name="Eastman K.E."/>
            <person name="Pendleton A.L."/>
            <person name="Shaikh M.A."/>
            <person name="Suttiyut T."/>
            <person name="Ogas R."/>
            <person name="Tomko P."/>
            <person name="Gavelis G."/>
            <person name="Widhalm J.R."/>
            <person name="Wisecaver J.H."/>
        </authorList>
    </citation>
    <scope>NUCLEOTIDE SEQUENCE</scope>
    <source>
        <strain evidence="3">ECLA1</strain>
    </source>
</reference>
<organism evidence="3 4">
    <name type="scientific">Elysia crispata</name>
    <name type="common">lettuce slug</name>
    <dbReference type="NCBI Taxonomy" id="231223"/>
    <lineage>
        <taxon>Eukaryota</taxon>
        <taxon>Metazoa</taxon>
        <taxon>Spiralia</taxon>
        <taxon>Lophotrochozoa</taxon>
        <taxon>Mollusca</taxon>
        <taxon>Gastropoda</taxon>
        <taxon>Heterobranchia</taxon>
        <taxon>Euthyneura</taxon>
        <taxon>Panpulmonata</taxon>
        <taxon>Sacoglossa</taxon>
        <taxon>Placobranchoidea</taxon>
        <taxon>Plakobranchidae</taxon>
        <taxon>Elysia</taxon>
    </lineage>
</organism>
<dbReference type="Pfam" id="PF15748">
    <property type="entry name" value="CCSAP"/>
    <property type="match status" value="1"/>
</dbReference>
<evidence type="ECO:0000313" key="3">
    <source>
        <dbReference type="EMBL" id="KAK3796145.1"/>
    </source>
</evidence>
<sequence>MVAKRSEYQNQFKSSVVKKHHEIYMANLALRHERRDREFMHTPLCWNEIGADDEAICSDNSEEDTLLANETQKVETKEKEVYQSLAEIMAEAKEKADALRRQRMLAQCIPVEMSKTEVNSSKLDDDINKSAEEKEVADKSLSIYDIVDKENRKLNQKIAQTYVFDEKKEGKCLEVSDDEGKDFVKERIEKIPHLSKETNLRKTSAKKRTSKKPCASRSFKTKTSEENSSKAKGSTLLQPVASSSVPSLSLTSLASRRPVRPDRQGRISASKRRPVSVCLTQHHKPPFLAYGAADVEDSLALHRTHNVLAPTDVYPLALRAKTRREEEQRRSKERKQSAKHCASAEDLLERLGSVGLTPREDWASEYSLQFHGYEPREYQRAISARSVLPRAASTSFMPVRSGGCRVVHVD</sequence>
<dbReference type="GO" id="GO:0035869">
    <property type="term" value="C:ciliary transition zone"/>
    <property type="evidence" value="ECO:0007669"/>
    <property type="project" value="TreeGrafter"/>
</dbReference>
<evidence type="ECO:0000313" key="4">
    <source>
        <dbReference type="Proteomes" id="UP001283361"/>
    </source>
</evidence>
<keyword evidence="4" id="KW-1185">Reference proteome</keyword>
<dbReference type="GO" id="GO:0036064">
    <property type="term" value="C:ciliary basal body"/>
    <property type="evidence" value="ECO:0007669"/>
    <property type="project" value="TreeGrafter"/>
</dbReference>
<dbReference type="EMBL" id="JAWDGP010000919">
    <property type="protein sequence ID" value="KAK3796145.1"/>
    <property type="molecule type" value="Genomic_DNA"/>
</dbReference>